<protein>
    <submittedName>
        <fullName evidence="2">Uncharacterized protein</fullName>
    </submittedName>
</protein>
<name>A0A427AVL3_ENSVE</name>
<sequence>MVLVGLTHPLRRGTSQRCPHLPPRKATPSEALRGEGSSRWRDKIVSWPRSMRDLCKVRAHSKDEPFLAQEMIDLPAMFGDDLLEAHWATLTRQSKVWAEGADTQLFCRGVLCPPLAKEIYTTPSEALLDNAVKNLVARVVDELSRVIDELRAKVQKLKDETGLIAMTTVEARASESTE</sequence>
<accession>A0A427AVL3</accession>
<dbReference type="EMBL" id="AMZH03001193">
    <property type="protein sequence ID" value="RRT80255.1"/>
    <property type="molecule type" value="Genomic_DNA"/>
</dbReference>
<organism evidence="2 3">
    <name type="scientific">Ensete ventricosum</name>
    <name type="common">Abyssinian banana</name>
    <name type="synonym">Musa ensete</name>
    <dbReference type="NCBI Taxonomy" id="4639"/>
    <lineage>
        <taxon>Eukaryota</taxon>
        <taxon>Viridiplantae</taxon>
        <taxon>Streptophyta</taxon>
        <taxon>Embryophyta</taxon>
        <taxon>Tracheophyta</taxon>
        <taxon>Spermatophyta</taxon>
        <taxon>Magnoliopsida</taxon>
        <taxon>Liliopsida</taxon>
        <taxon>Zingiberales</taxon>
        <taxon>Musaceae</taxon>
        <taxon>Ensete</taxon>
    </lineage>
</organism>
<evidence type="ECO:0000313" key="2">
    <source>
        <dbReference type="EMBL" id="RRT80255.1"/>
    </source>
</evidence>
<gene>
    <name evidence="2" type="ORF">B296_00022172</name>
</gene>
<reference evidence="2 3" key="1">
    <citation type="journal article" date="2014" name="Agronomy (Basel)">
        <title>A Draft Genome Sequence for Ensete ventricosum, the Drought-Tolerant Tree Against Hunger.</title>
        <authorList>
            <person name="Harrison J."/>
            <person name="Moore K.A."/>
            <person name="Paszkiewicz K."/>
            <person name="Jones T."/>
            <person name="Grant M."/>
            <person name="Ambacheew D."/>
            <person name="Muzemil S."/>
            <person name="Studholme D.J."/>
        </authorList>
    </citation>
    <scope>NUCLEOTIDE SEQUENCE [LARGE SCALE GENOMIC DNA]</scope>
</reference>
<evidence type="ECO:0000256" key="1">
    <source>
        <dbReference type="SAM" id="MobiDB-lite"/>
    </source>
</evidence>
<dbReference type="Proteomes" id="UP000287651">
    <property type="component" value="Unassembled WGS sequence"/>
</dbReference>
<feature type="region of interest" description="Disordered" evidence="1">
    <location>
        <begin position="13"/>
        <end position="37"/>
    </location>
</feature>
<proteinExistence type="predicted"/>
<evidence type="ECO:0000313" key="3">
    <source>
        <dbReference type="Proteomes" id="UP000287651"/>
    </source>
</evidence>
<dbReference type="AlphaFoldDB" id="A0A427AVL3"/>
<comment type="caution">
    <text evidence="2">The sequence shown here is derived from an EMBL/GenBank/DDBJ whole genome shotgun (WGS) entry which is preliminary data.</text>
</comment>